<feature type="transmembrane region" description="Helical" evidence="5">
    <location>
        <begin position="90"/>
        <end position="111"/>
    </location>
</feature>
<feature type="transmembrane region" description="Helical" evidence="5">
    <location>
        <begin position="51"/>
        <end position="69"/>
    </location>
</feature>
<keyword evidence="4 5" id="KW-0472">Membrane</keyword>
<sequence length="153" mass="16741">MLEFASSFMLVGCLLEVQTIVEVGAWAGGLEVPAKGCLSTAHTARFYSPVPWSHLAILVAVFYWSLELTDMHMIKNLMASECSSSLKPSVASALIRVPLMAVLLTFLSHSARNFTSGFVNPSLAYGLTFHCPGFSYLQYALVYWLSSVTGKYC</sequence>
<organism evidence="6 7">
    <name type="scientific">Mugilogobius chulae</name>
    <name type="common">yellowstripe goby</name>
    <dbReference type="NCBI Taxonomy" id="88201"/>
    <lineage>
        <taxon>Eukaryota</taxon>
        <taxon>Metazoa</taxon>
        <taxon>Chordata</taxon>
        <taxon>Craniata</taxon>
        <taxon>Vertebrata</taxon>
        <taxon>Euteleostomi</taxon>
        <taxon>Actinopterygii</taxon>
        <taxon>Neopterygii</taxon>
        <taxon>Teleostei</taxon>
        <taxon>Neoteleostei</taxon>
        <taxon>Acanthomorphata</taxon>
        <taxon>Gobiaria</taxon>
        <taxon>Gobiiformes</taxon>
        <taxon>Gobioidei</taxon>
        <taxon>Gobiidae</taxon>
        <taxon>Gobionellinae</taxon>
        <taxon>Mugilogobius</taxon>
    </lineage>
</organism>
<dbReference type="SUPFAM" id="SSF81338">
    <property type="entry name" value="Aquaporin-like"/>
    <property type="match status" value="1"/>
</dbReference>
<evidence type="ECO:0000256" key="2">
    <source>
        <dbReference type="ARBA" id="ARBA00022692"/>
    </source>
</evidence>
<keyword evidence="3 5" id="KW-1133">Transmembrane helix</keyword>
<comment type="subcellular location">
    <subcellularLocation>
        <location evidence="1">Membrane</location>
        <topology evidence="1">Multi-pass membrane protein</topology>
    </subcellularLocation>
</comment>
<dbReference type="GO" id="GO:0015267">
    <property type="term" value="F:channel activity"/>
    <property type="evidence" value="ECO:0007669"/>
    <property type="project" value="TreeGrafter"/>
</dbReference>
<protein>
    <recommendedName>
        <fullName evidence="8">Aquaporin</fullName>
    </recommendedName>
</protein>
<dbReference type="PANTHER" id="PTHR21191:SF8">
    <property type="entry name" value="AQUAPORIN-12A-RELATED"/>
    <property type="match status" value="1"/>
</dbReference>
<keyword evidence="2 5" id="KW-0812">Transmembrane</keyword>
<dbReference type="AlphaFoldDB" id="A0AAW0NBJ6"/>
<evidence type="ECO:0000256" key="3">
    <source>
        <dbReference type="ARBA" id="ARBA00022989"/>
    </source>
</evidence>
<proteinExistence type="predicted"/>
<dbReference type="GO" id="GO:0005737">
    <property type="term" value="C:cytoplasm"/>
    <property type="evidence" value="ECO:0007669"/>
    <property type="project" value="TreeGrafter"/>
</dbReference>
<dbReference type="Proteomes" id="UP001460270">
    <property type="component" value="Unassembled WGS sequence"/>
</dbReference>
<dbReference type="GO" id="GO:0016020">
    <property type="term" value="C:membrane"/>
    <property type="evidence" value="ECO:0007669"/>
    <property type="project" value="UniProtKB-SubCell"/>
</dbReference>
<keyword evidence="7" id="KW-1185">Reference proteome</keyword>
<evidence type="ECO:0000256" key="4">
    <source>
        <dbReference type="ARBA" id="ARBA00023136"/>
    </source>
</evidence>
<accession>A0AAW0NBJ6</accession>
<evidence type="ECO:0008006" key="8">
    <source>
        <dbReference type="Google" id="ProtNLM"/>
    </source>
</evidence>
<evidence type="ECO:0000313" key="6">
    <source>
        <dbReference type="EMBL" id="KAK7889567.1"/>
    </source>
</evidence>
<dbReference type="PANTHER" id="PTHR21191">
    <property type="entry name" value="AQUAPORIN"/>
    <property type="match status" value="1"/>
</dbReference>
<name>A0AAW0NBJ6_9GOBI</name>
<dbReference type="InterPro" id="IPR051883">
    <property type="entry name" value="AQP11/12_channel"/>
</dbReference>
<dbReference type="EMBL" id="JBBPFD010000018">
    <property type="protein sequence ID" value="KAK7889567.1"/>
    <property type="molecule type" value="Genomic_DNA"/>
</dbReference>
<evidence type="ECO:0000256" key="1">
    <source>
        <dbReference type="ARBA" id="ARBA00004141"/>
    </source>
</evidence>
<evidence type="ECO:0000256" key="5">
    <source>
        <dbReference type="SAM" id="Phobius"/>
    </source>
</evidence>
<feature type="transmembrane region" description="Helical" evidence="5">
    <location>
        <begin position="123"/>
        <end position="145"/>
    </location>
</feature>
<comment type="caution">
    <text evidence="6">The sequence shown here is derived from an EMBL/GenBank/DDBJ whole genome shotgun (WGS) entry which is preliminary data.</text>
</comment>
<reference evidence="7" key="1">
    <citation type="submission" date="2024-04" db="EMBL/GenBank/DDBJ databases">
        <title>Salinicola lusitanus LLJ914,a marine bacterium isolated from the Okinawa Trough.</title>
        <authorList>
            <person name="Li J."/>
        </authorList>
    </citation>
    <scope>NUCLEOTIDE SEQUENCE [LARGE SCALE GENOMIC DNA]</scope>
</reference>
<gene>
    <name evidence="6" type="ORF">WMY93_025127</name>
</gene>
<evidence type="ECO:0000313" key="7">
    <source>
        <dbReference type="Proteomes" id="UP001460270"/>
    </source>
</evidence>
<dbReference type="InterPro" id="IPR023271">
    <property type="entry name" value="Aquaporin-like"/>
</dbReference>